<dbReference type="PANTHER" id="PTHR39962:SF1">
    <property type="entry name" value="LPXI FAMILY PROTEIN"/>
    <property type="match status" value="1"/>
</dbReference>
<dbReference type="Proteomes" id="UP000295097">
    <property type="component" value="Unassembled WGS sequence"/>
</dbReference>
<sequence>MMGTVSGQAAEPIAIIAGNGLLPFSVARAARDGGYDPFIVQLSGEGEHDWSEFQSMEASIGAFAPVVASLNARRIKKVVLSGGVTARPELLSLRPTMRVLTSFPAIWRTVRSGGDDAVLRMVIGLFEREGFQIVGAQDIADDLVVTAGPMGRLRADQGLRKDIEAAAHAALTVGRMDIGQGAVSVDGRVVAIEGAEGTDQMLQRVIWMREAGRISKHRPGVLVKLCKPQQDTRADLPSIGPETVRAAAAAGLSGVAVEAGRSLILNRPEAIAEADEAGLFIMGLGSEVLEPLH</sequence>
<dbReference type="InterPro" id="IPR043167">
    <property type="entry name" value="LpxI_C_sf"/>
</dbReference>
<accession>A0A4R3NU89</accession>
<dbReference type="PANTHER" id="PTHR39962">
    <property type="entry name" value="BLL4848 PROTEIN"/>
    <property type="match status" value="1"/>
</dbReference>
<evidence type="ECO:0008006" key="5">
    <source>
        <dbReference type="Google" id="ProtNLM"/>
    </source>
</evidence>
<evidence type="ECO:0000313" key="4">
    <source>
        <dbReference type="Proteomes" id="UP000295097"/>
    </source>
</evidence>
<dbReference type="Pfam" id="PF17930">
    <property type="entry name" value="LpxI_N"/>
    <property type="match status" value="1"/>
</dbReference>
<gene>
    <name evidence="3" type="ORF">EDC90_1009111</name>
</gene>
<organism evidence="3 4">
    <name type="scientific">Martelella mediterranea</name>
    <dbReference type="NCBI Taxonomy" id="293089"/>
    <lineage>
        <taxon>Bacteria</taxon>
        <taxon>Pseudomonadati</taxon>
        <taxon>Pseudomonadota</taxon>
        <taxon>Alphaproteobacteria</taxon>
        <taxon>Hyphomicrobiales</taxon>
        <taxon>Aurantimonadaceae</taxon>
        <taxon>Martelella</taxon>
    </lineage>
</organism>
<dbReference type="Gene3D" id="3.40.50.20">
    <property type="match status" value="1"/>
</dbReference>
<dbReference type="InterPro" id="IPR010415">
    <property type="entry name" value="LpxI_C"/>
</dbReference>
<dbReference type="Pfam" id="PF06230">
    <property type="entry name" value="LpxI_C"/>
    <property type="match status" value="1"/>
</dbReference>
<evidence type="ECO:0000313" key="3">
    <source>
        <dbReference type="EMBL" id="TCT40388.1"/>
    </source>
</evidence>
<dbReference type="Gene3D" id="3.40.140.80">
    <property type="match status" value="1"/>
</dbReference>
<reference evidence="3 4" key="1">
    <citation type="submission" date="2019-03" db="EMBL/GenBank/DDBJ databases">
        <title>Freshwater and sediment microbial communities from various areas in North America, analyzing microbe dynamics in response to fracking.</title>
        <authorList>
            <person name="Lamendella R."/>
        </authorList>
    </citation>
    <scope>NUCLEOTIDE SEQUENCE [LARGE SCALE GENOMIC DNA]</scope>
    <source>
        <strain evidence="3 4">175.2</strain>
    </source>
</reference>
<dbReference type="InterPro" id="IPR041255">
    <property type="entry name" value="LpxI_N"/>
</dbReference>
<keyword evidence="4" id="KW-1185">Reference proteome</keyword>
<dbReference type="InterPro" id="IPR053174">
    <property type="entry name" value="LpxI"/>
</dbReference>
<comment type="caution">
    <text evidence="3">The sequence shown here is derived from an EMBL/GenBank/DDBJ whole genome shotgun (WGS) entry which is preliminary data.</text>
</comment>
<evidence type="ECO:0000259" key="1">
    <source>
        <dbReference type="Pfam" id="PF06230"/>
    </source>
</evidence>
<name>A0A4R3NU89_9HYPH</name>
<proteinExistence type="predicted"/>
<protein>
    <recommendedName>
        <fullName evidence="5">DUF1009 domain-containing protein</fullName>
    </recommendedName>
</protein>
<dbReference type="EMBL" id="SMAR01000009">
    <property type="protein sequence ID" value="TCT40388.1"/>
    <property type="molecule type" value="Genomic_DNA"/>
</dbReference>
<feature type="domain" description="LpxI C-terminal" evidence="1">
    <location>
        <begin position="147"/>
        <end position="282"/>
    </location>
</feature>
<evidence type="ECO:0000259" key="2">
    <source>
        <dbReference type="Pfam" id="PF17930"/>
    </source>
</evidence>
<dbReference type="AlphaFoldDB" id="A0A4R3NU89"/>
<feature type="domain" description="LpxI N-terminal" evidence="2">
    <location>
        <begin position="13"/>
        <end position="143"/>
    </location>
</feature>